<dbReference type="InterPro" id="IPR039146">
    <property type="entry name" value="GPANK1"/>
</dbReference>
<feature type="region of interest" description="Disordered" evidence="1">
    <location>
        <begin position="213"/>
        <end position="283"/>
    </location>
</feature>
<feature type="compositionally biased region" description="Low complexity" evidence="1">
    <location>
        <begin position="149"/>
        <end position="173"/>
    </location>
</feature>
<dbReference type="GO" id="GO:0003676">
    <property type="term" value="F:nucleic acid binding"/>
    <property type="evidence" value="ECO:0007669"/>
    <property type="project" value="InterPro"/>
</dbReference>
<dbReference type="Proteomes" id="UP000076738">
    <property type="component" value="Unassembled WGS sequence"/>
</dbReference>
<sequence length="359" mass="39124">MATTAHHIISNYTTPEQEGDEVPEHEIEALWHRESAKLKVTRRPYKIPTFVKSSLTLGESQAGGTGLKGKGREDNDISGWYQELASSRVAAGASGEPFQVGSTSTAPPSTSQLPRSNSLPPPPKPRPRGRARRAQPDWFIHRALDAQVQSQSEPSSLPSTPLPSAGLAGLLAQQPPPKPDQPAFKPPIWYALDPTNKGFAMLRKNGWEEGYGLGMAHPPAKSVSRSRTATPLSNEEEEEAEQDIIDLTASRSPTPEEDSIFATAPHVSQPTPGSSDTTSSTALLTPLRPVLKADRLGIGLKAKKRSSLGSKEIREHIRAGQEAQRKAELERRGKGWRAFARQAKKDAEERRAMMSYLNS</sequence>
<dbReference type="InterPro" id="IPR000467">
    <property type="entry name" value="G_patch_dom"/>
</dbReference>
<name>A0A167LJB1_CALVF</name>
<dbReference type="AlphaFoldDB" id="A0A167LJB1"/>
<feature type="compositionally biased region" description="Polar residues" evidence="1">
    <location>
        <begin position="223"/>
        <end position="233"/>
    </location>
</feature>
<evidence type="ECO:0000313" key="4">
    <source>
        <dbReference type="Proteomes" id="UP000076738"/>
    </source>
</evidence>
<accession>A0A167LJB1</accession>
<proteinExistence type="predicted"/>
<dbReference type="PROSITE" id="PS50174">
    <property type="entry name" value="G_PATCH"/>
    <property type="match status" value="1"/>
</dbReference>
<feature type="region of interest" description="Disordered" evidence="1">
    <location>
        <begin position="91"/>
        <end position="189"/>
    </location>
</feature>
<feature type="compositionally biased region" description="Acidic residues" evidence="1">
    <location>
        <begin position="234"/>
        <end position="244"/>
    </location>
</feature>
<feature type="compositionally biased region" description="Basic and acidic residues" evidence="1">
    <location>
        <begin position="311"/>
        <end position="333"/>
    </location>
</feature>
<feature type="region of interest" description="Disordered" evidence="1">
    <location>
        <begin position="52"/>
        <end position="79"/>
    </location>
</feature>
<dbReference type="OrthoDB" id="2538319at2759"/>
<feature type="region of interest" description="Disordered" evidence="1">
    <location>
        <begin position="303"/>
        <end position="334"/>
    </location>
</feature>
<reference evidence="3 4" key="1">
    <citation type="journal article" date="2016" name="Mol. Biol. Evol.">
        <title>Comparative Genomics of Early-Diverging Mushroom-Forming Fungi Provides Insights into the Origins of Lignocellulose Decay Capabilities.</title>
        <authorList>
            <person name="Nagy L.G."/>
            <person name="Riley R."/>
            <person name="Tritt A."/>
            <person name="Adam C."/>
            <person name="Daum C."/>
            <person name="Floudas D."/>
            <person name="Sun H."/>
            <person name="Yadav J.S."/>
            <person name="Pangilinan J."/>
            <person name="Larsson K.H."/>
            <person name="Matsuura K."/>
            <person name="Barry K."/>
            <person name="Labutti K."/>
            <person name="Kuo R."/>
            <person name="Ohm R.A."/>
            <person name="Bhattacharya S.S."/>
            <person name="Shirouzu T."/>
            <person name="Yoshinaga Y."/>
            <person name="Martin F.M."/>
            <person name="Grigoriev I.V."/>
            <person name="Hibbett D.S."/>
        </authorList>
    </citation>
    <scope>NUCLEOTIDE SEQUENCE [LARGE SCALE GENOMIC DNA]</scope>
    <source>
        <strain evidence="3 4">TUFC12733</strain>
    </source>
</reference>
<protein>
    <recommendedName>
        <fullName evidence="2">G-patch domain-containing protein</fullName>
    </recommendedName>
</protein>
<dbReference type="STRING" id="1330018.A0A167LJB1"/>
<keyword evidence="4" id="KW-1185">Reference proteome</keyword>
<feature type="compositionally biased region" description="Polar residues" evidence="1">
    <location>
        <begin position="100"/>
        <end position="111"/>
    </location>
</feature>
<feature type="domain" description="G-patch" evidence="2">
    <location>
        <begin position="194"/>
        <end position="214"/>
    </location>
</feature>
<dbReference type="PANTHER" id="PTHR20923">
    <property type="entry name" value="BAT4 PROTEIN-RELATED"/>
    <property type="match status" value="1"/>
</dbReference>
<evidence type="ECO:0000313" key="3">
    <source>
        <dbReference type="EMBL" id="KZO95745.1"/>
    </source>
</evidence>
<feature type="region of interest" description="Disordered" evidence="1">
    <location>
        <begin position="1"/>
        <end position="23"/>
    </location>
</feature>
<evidence type="ECO:0000259" key="2">
    <source>
        <dbReference type="PROSITE" id="PS50174"/>
    </source>
</evidence>
<gene>
    <name evidence="3" type="ORF">CALVIDRAFT_537732</name>
</gene>
<feature type="compositionally biased region" description="Low complexity" evidence="1">
    <location>
        <begin position="268"/>
        <end position="283"/>
    </location>
</feature>
<dbReference type="EMBL" id="KV417287">
    <property type="protein sequence ID" value="KZO95745.1"/>
    <property type="molecule type" value="Genomic_DNA"/>
</dbReference>
<organism evidence="3 4">
    <name type="scientific">Calocera viscosa (strain TUFC12733)</name>
    <dbReference type="NCBI Taxonomy" id="1330018"/>
    <lineage>
        <taxon>Eukaryota</taxon>
        <taxon>Fungi</taxon>
        <taxon>Dikarya</taxon>
        <taxon>Basidiomycota</taxon>
        <taxon>Agaricomycotina</taxon>
        <taxon>Dacrymycetes</taxon>
        <taxon>Dacrymycetales</taxon>
        <taxon>Dacrymycetaceae</taxon>
        <taxon>Calocera</taxon>
    </lineage>
</organism>
<evidence type="ECO:0000256" key="1">
    <source>
        <dbReference type="SAM" id="MobiDB-lite"/>
    </source>
</evidence>
<dbReference type="PANTHER" id="PTHR20923:SF1">
    <property type="entry name" value="G PATCH DOMAIN AND ANKYRIN REPEAT-CONTAINING PROTEIN 1"/>
    <property type="match status" value="1"/>
</dbReference>